<keyword evidence="10 14" id="KW-0472">Membrane</keyword>
<dbReference type="Gene3D" id="1.20.120.350">
    <property type="entry name" value="Voltage-gated potassium channels. Chain C"/>
    <property type="match status" value="1"/>
</dbReference>
<dbReference type="InterPro" id="IPR004170">
    <property type="entry name" value="WWE_dom"/>
</dbReference>
<evidence type="ECO:0000256" key="11">
    <source>
        <dbReference type="ARBA" id="ARBA00023180"/>
    </source>
</evidence>
<evidence type="ECO:0000256" key="3">
    <source>
        <dbReference type="ARBA" id="ARBA00022568"/>
    </source>
</evidence>
<dbReference type="Proteomes" id="UP001189429">
    <property type="component" value="Unassembled WGS sequence"/>
</dbReference>
<evidence type="ECO:0000256" key="1">
    <source>
        <dbReference type="ARBA" id="ARBA00004141"/>
    </source>
</evidence>
<gene>
    <name evidence="16" type="ORF">PCOR1329_LOCUS64662</name>
</gene>
<feature type="compositionally biased region" description="Basic and acidic residues" evidence="13">
    <location>
        <begin position="500"/>
        <end position="511"/>
    </location>
</feature>
<feature type="compositionally biased region" description="Basic and acidic residues" evidence="13">
    <location>
        <begin position="429"/>
        <end position="442"/>
    </location>
</feature>
<accession>A0ABN9W744</accession>
<dbReference type="Pfam" id="PF02825">
    <property type="entry name" value="WWE"/>
    <property type="match status" value="1"/>
</dbReference>
<comment type="caution">
    <text evidence="16">The sequence shown here is derived from an EMBL/GenBank/DDBJ whole genome shotgun (WGS) entry which is preliminary data.</text>
</comment>
<feature type="transmembrane region" description="Helical" evidence="14">
    <location>
        <begin position="388"/>
        <end position="408"/>
    </location>
</feature>
<dbReference type="PANTHER" id="PTHR45628:SF7">
    <property type="entry name" value="VOLTAGE-DEPENDENT CALCIUM CHANNEL TYPE A SUBUNIT ALPHA-1"/>
    <property type="match status" value="1"/>
</dbReference>
<feature type="transmembrane region" description="Helical" evidence="14">
    <location>
        <begin position="246"/>
        <end position="271"/>
    </location>
</feature>
<sequence>MTEAGARWQREHSTGWQSYSKGVARKIENAFLAGESKVRLRLLRPAGDERKEDQPYPMVEIFFNDMVQHDPWNDHRHRVRRCGHTGLLFHARWAVGRLRHLADTGRWRLEAQEEYEARRDAVTGQILALLEKKEEDVNTFWMRHQRSSKNSSHSSKRSFVHPYSNMENGWARVATTQWFFFMSMSMVVLNAAWMWVDTDNSRCNSFVQAEVEVQVVEVAFSLYFSAELLIRWKAYDHRSEALRDKWFLFDAVLVVFMFVEIVVLPASIVVINSGTGDPGADIGVFRTLRLLRLSRIARLLRAIPELMMLIRGIAASLRTVSFTVLLLSGLLFIFAIVFKTQVKGDPLEERMFQSVFKSMMTLLMHGTLLDSPNELYLEIADEWPELLFAFLVFIFLSSFTLLNMLIVADSVRRRPEGVRQGSLRQPGEISDRQPAEHPGGLRHERRPTHQQGRVQCPHAVPRDPRRPDEVRHGPREPDTAGRPDLRQRRRRAPELQGVLRRGDAAARRQQREVKDMVELRIFVAQQMESLGRQIGEACQREGAEASRAPSKSWVLCGSRGLAGRLAHAAEASISTEAGASFLRPGVDVQVAAAPGVGTDKRLDEILAGLQALQDDEQRALRAEVARLGGAGAVAPPPCCAACGGALAPSCPLASGGGAPLGEDGFTPAAPTDRPPLAGLAAGRSATACAAHSGGARGG</sequence>
<keyword evidence="12" id="KW-0407">Ion channel</keyword>
<keyword evidence="11" id="KW-0325">Glycoprotein</keyword>
<evidence type="ECO:0000256" key="12">
    <source>
        <dbReference type="ARBA" id="ARBA00023303"/>
    </source>
</evidence>
<evidence type="ECO:0000256" key="14">
    <source>
        <dbReference type="SAM" id="Phobius"/>
    </source>
</evidence>
<name>A0ABN9W744_9DINO</name>
<evidence type="ECO:0000256" key="4">
    <source>
        <dbReference type="ARBA" id="ARBA00022673"/>
    </source>
</evidence>
<evidence type="ECO:0000256" key="2">
    <source>
        <dbReference type="ARBA" id="ARBA00022448"/>
    </source>
</evidence>
<dbReference type="Pfam" id="PF00520">
    <property type="entry name" value="Ion_trans"/>
    <property type="match status" value="1"/>
</dbReference>
<evidence type="ECO:0000256" key="7">
    <source>
        <dbReference type="ARBA" id="ARBA00022882"/>
    </source>
</evidence>
<reference evidence="16" key="1">
    <citation type="submission" date="2023-10" db="EMBL/GenBank/DDBJ databases">
        <authorList>
            <person name="Chen Y."/>
            <person name="Shah S."/>
            <person name="Dougan E. K."/>
            <person name="Thang M."/>
            <person name="Chan C."/>
        </authorList>
    </citation>
    <scope>NUCLEOTIDE SEQUENCE [LARGE SCALE GENOMIC DNA]</scope>
</reference>
<dbReference type="InterPro" id="IPR005821">
    <property type="entry name" value="Ion_trans_dom"/>
</dbReference>
<dbReference type="EMBL" id="CAUYUJ010018256">
    <property type="protein sequence ID" value="CAK0882002.1"/>
    <property type="molecule type" value="Genomic_DNA"/>
</dbReference>
<protein>
    <recommendedName>
        <fullName evidence="15">WWE domain-containing protein</fullName>
    </recommendedName>
</protein>
<evidence type="ECO:0000313" key="17">
    <source>
        <dbReference type="Proteomes" id="UP001189429"/>
    </source>
</evidence>
<feature type="transmembrane region" description="Helical" evidence="14">
    <location>
        <begin position="315"/>
        <end position="338"/>
    </location>
</feature>
<dbReference type="Gene3D" id="1.10.287.70">
    <property type="match status" value="1"/>
</dbReference>
<feature type="domain" description="WWE" evidence="15">
    <location>
        <begin position="1"/>
        <end position="81"/>
    </location>
</feature>
<dbReference type="InterPro" id="IPR037197">
    <property type="entry name" value="WWE_dom_sf"/>
</dbReference>
<keyword evidence="2" id="KW-0813">Transport</keyword>
<evidence type="ECO:0000256" key="8">
    <source>
        <dbReference type="ARBA" id="ARBA00022989"/>
    </source>
</evidence>
<keyword evidence="17" id="KW-1185">Reference proteome</keyword>
<dbReference type="SUPFAM" id="SSF81324">
    <property type="entry name" value="Voltage-gated potassium channels"/>
    <property type="match status" value="1"/>
</dbReference>
<keyword evidence="3" id="KW-0109">Calcium transport</keyword>
<keyword evidence="7" id="KW-0851">Voltage-gated channel</keyword>
<comment type="subcellular location">
    <subcellularLocation>
        <location evidence="1">Membrane</location>
        <topology evidence="1">Multi-pass membrane protein</topology>
    </subcellularLocation>
</comment>
<dbReference type="Gene3D" id="3.30.720.50">
    <property type="match status" value="1"/>
</dbReference>
<keyword evidence="6" id="KW-0106">Calcium</keyword>
<evidence type="ECO:0000259" key="15">
    <source>
        <dbReference type="PROSITE" id="PS50918"/>
    </source>
</evidence>
<evidence type="ECO:0000256" key="6">
    <source>
        <dbReference type="ARBA" id="ARBA00022837"/>
    </source>
</evidence>
<evidence type="ECO:0000256" key="5">
    <source>
        <dbReference type="ARBA" id="ARBA00022692"/>
    </source>
</evidence>
<feature type="region of interest" description="Disordered" evidence="13">
    <location>
        <begin position="416"/>
        <end position="511"/>
    </location>
</feature>
<feature type="compositionally biased region" description="Basic and acidic residues" evidence="13">
    <location>
        <begin position="460"/>
        <end position="486"/>
    </location>
</feature>
<keyword evidence="5 14" id="KW-0812">Transmembrane</keyword>
<dbReference type="SUPFAM" id="SSF117839">
    <property type="entry name" value="WWE domain"/>
    <property type="match status" value="1"/>
</dbReference>
<dbReference type="PANTHER" id="PTHR45628">
    <property type="entry name" value="VOLTAGE-DEPENDENT CALCIUM CHANNEL TYPE A SUBUNIT ALPHA-1"/>
    <property type="match status" value="1"/>
</dbReference>
<feature type="transmembrane region" description="Helical" evidence="14">
    <location>
        <begin position="178"/>
        <end position="196"/>
    </location>
</feature>
<evidence type="ECO:0000256" key="10">
    <source>
        <dbReference type="ARBA" id="ARBA00023136"/>
    </source>
</evidence>
<evidence type="ECO:0000256" key="9">
    <source>
        <dbReference type="ARBA" id="ARBA00023065"/>
    </source>
</evidence>
<evidence type="ECO:0000256" key="13">
    <source>
        <dbReference type="SAM" id="MobiDB-lite"/>
    </source>
</evidence>
<dbReference type="InterPro" id="IPR027359">
    <property type="entry name" value="Volt_channel_dom_sf"/>
</dbReference>
<keyword evidence="8 14" id="KW-1133">Transmembrane helix</keyword>
<proteinExistence type="predicted"/>
<evidence type="ECO:0000313" key="16">
    <source>
        <dbReference type="EMBL" id="CAK0882002.1"/>
    </source>
</evidence>
<keyword evidence="4" id="KW-0107">Calcium channel</keyword>
<keyword evidence="9" id="KW-0406">Ion transport</keyword>
<dbReference type="InterPro" id="IPR050599">
    <property type="entry name" value="VDCC_alpha-1_subunit"/>
</dbReference>
<organism evidence="16 17">
    <name type="scientific">Prorocentrum cordatum</name>
    <dbReference type="NCBI Taxonomy" id="2364126"/>
    <lineage>
        <taxon>Eukaryota</taxon>
        <taxon>Sar</taxon>
        <taxon>Alveolata</taxon>
        <taxon>Dinophyceae</taxon>
        <taxon>Prorocentrales</taxon>
        <taxon>Prorocentraceae</taxon>
        <taxon>Prorocentrum</taxon>
    </lineage>
</organism>
<dbReference type="PROSITE" id="PS50918">
    <property type="entry name" value="WWE"/>
    <property type="match status" value="1"/>
</dbReference>